<dbReference type="InterPro" id="IPR016187">
    <property type="entry name" value="CTDL_fold"/>
</dbReference>
<keyword evidence="1" id="KW-0812">Transmembrane</keyword>
<organism evidence="2 3">
    <name type="scientific">Rousettus aegyptiacus</name>
    <name type="common">Egyptian fruit bat</name>
    <name type="synonym">Pteropus aegyptiacus</name>
    <dbReference type="NCBI Taxonomy" id="9407"/>
    <lineage>
        <taxon>Eukaryota</taxon>
        <taxon>Metazoa</taxon>
        <taxon>Chordata</taxon>
        <taxon>Craniata</taxon>
        <taxon>Vertebrata</taxon>
        <taxon>Euteleostomi</taxon>
        <taxon>Mammalia</taxon>
        <taxon>Eutheria</taxon>
        <taxon>Laurasiatheria</taxon>
        <taxon>Chiroptera</taxon>
        <taxon>Yinpterochiroptera</taxon>
        <taxon>Pteropodoidea</taxon>
        <taxon>Pteropodidae</taxon>
        <taxon>Rousettinae</taxon>
        <taxon>Rousettus</taxon>
    </lineage>
</organism>
<feature type="transmembrane region" description="Helical" evidence="1">
    <location>
        <begin position="29"/>
        <end position="48"/>
    </location>
</feature>
<comment type="caution">
    <text evidence="2">The sequence shown here is derived from an EMBL/GenBank/DDBJ whole genome shotgun (WGS) entry which is preliminary data.</text>
</comment>
<sequence length="168" mass="19874">MDRARIENWDGSEAVEQKVKMSGITAKKMVVISSTLFGSIAFLLWAMLGFPKKSKNPRIFKFEKMCSWKTTTCPQGWNHIHNNCFFQFELEKTWIDGQANCMAYHGSLVRFGSQNEVVRFLFYSINLILFIGLMYDRYTLRVRYITQQNNFFLYVVYIPKEEMRNEKS</sequence>
<dbReference type="InterPro" id="IPR016186">
    <property type="entry name" value="C-type_lectin-like/link_sf"/>
</dbReference>
<evidence type="ECO:0000313" key="2">
    <source>
        <dbReference type="EMBL" id="KAF6496044.1"/>
    </source>
</evidence>
<keyword evidence="1" id="KW-0472">Membrane</keyword>
<dbReference type="Gene3D" id="3.10.100.10">
    <property type="entry name" value="Mannose-Binding Protein A, subunit A"/>
    <property type="match status" value="1"/>
</dbReference>
<keyword evidence="3" id="KW-1185">Reference proteome</keyword>
<reference evidence="2 3" key="1">
    <citation type="journal article" date="2020" name="Nature">
        <title>Six reference-quality genomes reveal evolution of bat adaptations.</title>
        <authorList>
            <person name="Jebb D."/>
            <person name="Huang Z."/>
            <person name="Pippel M."/>
            <person name="Hughes G.M."/>
            <person name="Lavrichenko K."/>
            <person name="Devanna P."/>
            <person name="Winkler S."/>
            <person name="Jermiin L.S."/>
            <person name="Skirmuntt E.C."/>
            <person name="Katzourakis A."/>
            <person name="Burkitt-Gray L."/>
            <person name="Ray D.A."/>
            <person name="Sullivan K.A.M."/>
            <person name="Roscito J.G."/>
            <person name="Kirilenko B.M."/>
            <person name="Davalos L.M."/>
            <person name="Corthals A.P."/>
            <person name="Power M.L."/>
            <person name="Jones G."/>
            <person name="Ransome R.D."/>
            <person name="Dechmann D.K.N."/>
            <person name="Locatelli A.G."/>
            <person name="Puechmaille S.J."/>
            <person name="Fedrigo O."/>
            <person name="Jarvis E.D."/>
            <person name="Hiller M."/>
            <person name="Vernes S.C."/>
            <person name="Myers E.W."/>
            <person name="Teeling E.C."/>
        </authorList>
    </citation>
    <scope>NUCLEOTIDE SEQUENCE [LARGE SCALE GENOMIC DNA]</scope>
    <source>
        <strain evidence="2">MRouAeg1</strain>
        <tissue evidence="2">Muscle</tissue>
    </source>
</reference>
<dbReference type="EMBL" id="JACASE010000002">
    <property type="protein sequence ID" value="KAF6496044.1"/>
    <property type="molecule type" value="Genomic_DNA"/>
</dbReference>
<keyword evidence="1" id="KW-1133">Transmembrane helix</keyword>
<proteinExistence type="predicted"/>
<evidence type="ECO:0000313" key="3">
    <source>
        <dbReference type="Proteomes" id="UP000593571"/>
    </source>
</evidence>
<dbReference type="Proteomes" id="UP000593571">
    <property type="component" value="Unassembled WGS sequence"/>
</dbReference>
<gene>
    <name evidence="2" type="ORF">HJG63_010303</name>
</gene>
<dbReference type="SUPFAM" id="SSF56436">
    <property type="entry name" value="C-type lectin-like"/>
    <property type="match status" value="1"/>
</dbReference>
<feature type="transmembrane region" description="Helical" evidence="1">
    <location>
        <begin position="117"/>
        <end position="135"/>
    </location>
</feature>
<dbReference type="AlphaFoldDB" id="A0A7J8JGL9"/>
<name>A0A7J8JGL9_ROUAE</name>
<accession>A0A7J8JGL9</accession>
<evidence type="ECO:0000256" key="1">
    <source>
        <dbReference type="SAM" id="Phobius"/>
    </source>
</evidence>
<protein>
    <submittedName>
        <fullName evidence="2">Uncharacterized protein</fullName>
    </submittedName>
</protein>